<keyword evidence="9" id="KW-1185">Reference proteome</keyword>
<dbReference type="AlphaFoldDB" id="A0A0C2SQ17"/>
<dbReference type="HOGENOM" id="CLU_001265_0_1_1"/>
<dbReference type="OrthoDB" id="2985014at2759"/>
<dbReference type="GO" id="GO:0022857">
    <property type="term" value="F:transmembrane transporter activity"/>
    <property type="evidence" value="ECO:0007669"/>
    <property type="project" value="InterPro"/>
</dbReference>
<evidence type="ECO:0000256" key="4">
    <source>
        <dbReference type="ARBA" id="ARBA00022989"/>
    </source>
</evidence>
<dbReference type="InParanoid" id="A0A0C2SQ17"/>
<feature type="transmembrane region" description="Helical" evidence="6">
    <location>
        <begin position="183"/>
        <end position="204"/>
    </location>
</feature>
<feature type="transmembrane region" description="Helical" evidence="6">
    <location>
        <begin position="148"/>
        <end position="171"/>
    </location>
</feature>
<gene>
    <name evidence="8" type="ORF">M378DRAFT_105323</name>
</gene>
<dbReference type="Gene3D" id="1.20.1250.20">
    <property type="entry name" value="MFS general substrate transporter like domains"/>
    <property type="match status" value="2"/>
</dbReference>
<feature type="transmembrane region" description="Helical" evidence="6">
    <location>
        <begin position="287"/>
        <end position="312"/>
    </location>
</feature>
<evidence type="ECO:0000256" key="5">
    <source>
        <dbReference type="ARBA" id="ARBA00023136"/>
    </source>
</evidence>
<dbReference type="Pfam" id="PF07690">
    <property type="entry name" value="MFS_1"/>
    <property type="match status" value="1"/>
</dbReference>
<evidence type="ECO:0000256" key="6">
    <source>
        <dbReference type="SAM" id="Phobius"/>
    </source>
</evidence>
<evidence type="ECO:0000256" key="2">
    <source>
        <dbReference type="ARBA" id="ARBA00022448"/>
    </source>
</evidence>
<dbReference type="SUPFAM" id="SSF103473">
    <property type="entry name" value="MFS general substrate transporter"/>
    <property type="match status" value="1"/>
</dbReference>
<dbReference type="STRING" id="946122.A0A0C2SQ17"/>
<evidence type="ECO:0000313" key="8">
    <source>
        <dbReference type="EMBL" id="KIL65350.1"/>
    </source>
</evidence>
<feature type="transmembrane region" description="Helical" evidence="6">
    <location>
        <begin position="412"/>
        <end position="431"/>
    </location>
</feature>
<accession>A0A0C2SQ17</accession>
<keyword evidence="5 6" id="KW-0472">Membrane</keyword>
<feature type="transmembrane region" description="Helical" evidence="6">
    <location>
        <begin position="123"/>
        <end position="142"/>
    </location>
</feature>
<dbReference type="FunFam" id="1.20.1250.20:FF:000034">
    <property type="entry name" value="MFS general substrate transporter"/>
    <property type="match status" value="1"/>
</dbReference>
<name>A0A0C2SQ17_AMAMK</name>
<evidence type="ECO:0000313" key="9">
    <source>
        <dbReference type="Proteomes" id="UP000054549"/>
    </source>
</evidence>
<feature type="transmembrane region" description="Helical" evidence="6">
    <location>
        <begin position="382"/>
        <end position="400"/>
    </location>
</feature>
<feature type="transmembrane region" description="Helical" evidence="6">
    <location>
        <begin position="353"/>
        <end position="370"/>
    </location>
</feature>
<feature type="transmembrane region" description="Helical" evidence="6">
    <location>
        <begin position="443"/>
        <end position="464"/>
    </location>
</feature>
<comment type="subcellular location">
    <subcellularLocation>
        <location evidence="1">Membrane</location>
        <topology evidence="1">Multi-pass membrane protein</topology>
    </subcellularLocation>
</comment>
<feature type="domain" description="Major facilitator superfamily (MFS) profile" evidence="7">
    <location>
        <begin position="57"/>
        <end position="471"/>
    </location>
</feature>
<reference evidence="8 9" key="1">
    <citation type="submission" date="2014-04" db="EMBL/GenBank/DDBJ databases">
        <title>Evolutionary Origins and Diversification of the Mycorrhizal Mutualists.</title>
        <authorList>
            <consortium name="DOE Joint Genome Institute"/>
            <consortium name="Mycorrhizal Genomics Consortium"/>
            <person name="Kohler A."/>
            <person name="Kuo A."/>
            <person name="Nagy L.G."/>
            <person name="Floudas D."/>
            <person name="Copeland A."/>
            <person name="Barry K.W."/>
            <person name="Cichocki N."/>
            <person name="Veneault-Fourrey C."/>
            <person name="LaButti K."/>
            <person name="Lindquist E.A."/>
            <person name="Lipzen A."/>
            <person name="Lundell T."/>
            <person name="Morin E."/>
            <person name="Murat C."/>
            <person name="Riley R."/>
            <person name="Ohm R."/>
            <person name="Sun H."/>
            <person name="Tunlid A."/>
            <person name="Henrissat B."/>
            <person name="Grigoriev I.V."/>
            <person name="Hibbett D.S."/>
            <person name="Martin F."/>
        </authorList>
    </citation>
    <scope>NUCLEOTIDE SEQUENCE [LARGE SCALE GENOMIC DNA]</scope>
    <source>
        <strain evidence="8 9">Koide BX008</strain>
    </source>
</reference>
<dbReference type="InterPro" id="IPR020846">
    <property type="entry name" value="MFS_dom"/>
</dbReference>
<protein>
    <recommendedName>
        <fullName evidence="7">Major facilitator superfamily (MFS) profile domain-containing protein</fullName>
    </recommendedName>
</protein>
<dbReference type="PANTHER" id="PTHR43791">
    <property type="entry name" value="PERMEASE-RELATED"/>
    <property type="match status" value="1"/>
</dbReference>
<keyword evidence="2" id="KW-0813">Transport</keyword>
<keyword evidence="3 6" id="KW-0812">Transmembrane</keyword>
<sequence>MIREKDYDTKLDGVLAQVVSDHDSGSFNFAGESGLPPPPELTPEQERRLWRKIDIRLLPMLGLMYLMSYLDRGNIANARIDGLETQLGLTGNQFNTALTVWFVPYCVFECAANLVLKKFRPSKWLPGITVAWGLVAVTMGLVKNYEQLITVRFFLGLTEAGLFPGMAYYLTIWYPRDKLQSRVGIFFGSATLAGAFSGLFAYWIGFMSGVGGRLGWAWIFIIEGAATILVGLVAFLVLVDFPATARFLTPEERSFVIHKQKMEYSNVGEEEHFEFRHIWAAITDWQLWAHVLIFWSIGTPLYGIAFFLPTIINSFGYTVSVSQLLTIPPYLVATILIYVWGYLSEKRKIRSPFLFASLAFSLIGLAINISDVSDGVKYFGTYWIVAGAAAAFPGIIAWLGNNLAGQYKRGTGMAIQLGLGNISGTFASNIYRNQDAPKFIFSHSIMIMFTGVGFITVAVTTYVYKIINRRRERTLREMLDRGEKLKPEEIRKLGDKSPTFRYMI</sequence>
<proteinExistence type="predicted"/>
<dbReference type="Proteomes" id="UP000054549">
    <property type="component" value="Unassembled WGS sequence"/>
</dbReference>
<dbReference type="FunFam" id="1.20.1250.20:FF:000013">
    <property type="entry name" value="MFS general substrate transporter"/>
    <property type="match status" value="1"/>
</dbReference>
<keyword evidence="4 6" id="KW-1133">Transmembrane helix</keyword>
<dbReference type="FunCoup" id="A0A0C2SQ17">
    <property type="interactions" value="97"/>
</dbReference>
<dbReference type="GO" id="GO:0016020">
    <property type="term" value="C:membrane"/>
    <property type="evidence" value="ECO:0007669"/>
    <property type="project" value="UniProtKB-SubCell"/>
</dbReference>
<organism evidence="8 9">
    <name type="scientific">Amanita muscaria (strain Koide BX008)</name>
    <dbReference type="NCBI Taxonomy" id="946122"/>
    <lineage>
        <taxon>Eukaryota</taxon>
        <taxon>Fungi</taxon>
        <taxon>Dikarya</taxon>
        <taxon>Basidiomycota</taxon>
        <taxon>Agaricomycotina</taxon>
        <taxon>Agaricomycetes</taxon>
        <taxon>Agaricomycetidae</taxon>
        <taxon>Agaricales</taxon>
        <taxon>Pluteineae</taxon>
        <taxon>Amanitaceae</taxon>
        <taxon>Amanita</taxon>
    </lineage>
</organism>
<dbReference type="InterPro" id="IPR036259">
    <property type="entry name" value="MFS_trans_sf"/>
</dbReference>
<dbReference type="PANTHER" id="PTHR43791:SF18">
    <property type="entry name" value="NICOTINIC ACID TRANSPORTER TNA1, PUTATIVE (AFU_ORTHOLOGUE AFUA_3G03820)-RELATED"/>
    <property type="match status" value="1"/>
</dbReference>
<dbReference type="PROSITE" id="PS50850">
    <property type="entry name" value="MFS"/>
    <property type="match status" value="1"/>
</dbReference>
<dbReference type="EMBL" id="KN818243">
    <property type="protein sequence ID" value="KIL65350.1"/>
    <property type="molecule type" value="Genomic_DNA"/>
</dbReference>
<dbReference type="InterPro" id="IPR011701">
    <property type="entry name" value="MFS"/>
</dbReference>
<feature type="transmembrane region" description="Helical" evidence="6">
    <location>
        <begin position="216"/>
        <end position="239"/>
    </location>
</feature>
<feature type="transmembrane region" description="Helical" evidence="6">
    <location>
        <begin position="324"/>
        <end position="341"/>
    </location>
</feature>
<evidence type="ECO:0000259" key="7">
    <source>
        <dbReference type="PROSITE" id="PS50850"/>
    </source>
</evidence>
<evidence type="ECO:0000256" key="1">
    <source>
        <dbReference type="ARBA" id="ARBA00004141"/>
    </source>
</evidence>
<evidence type="ECO:0000256" key="3">
    <source>
        <dbReference type="ARBA" id="ARBA00022692"/>
    </source>
</evidence>